<evidence type="ECO:0008006" key="3">
    <source>
        <dbReference type="Google" id="ProtNLM"/>
    </source>
</evidence>
<proteinExistence type="predicted"/>
<sequence>MEEEASSDTKIVGQNQGSSSYQTKEFTKAMAIGVLADFADSRTTQTEKMVVTRDFDLSKNDLKFKLPNKILFDIFHEIKQDLTDFLRKKLHNGEIQIDAVITAGETKAKPRTEQEKFESMAEKNPELWKLKEALGLDLLF</sequence>
<name>A0AAE3H043_9BACT</name>
<keyword evidence="2" id="KW-1185">Reference proteome</keyword>
<dbReference type="AlphaFoldDB" id="A0AAE3H043"/>
<dbReference type="EMBL" id="RJUF01000002">
    <property type="protein sequence ID" value="MCP9761596.1"/>
    <property type="molecule type" value="Genomic_DNA"/>
</dbReference>
<evidence type="ECO:0000313" key="1">
    <source>
        <dbReference type="EMBL" id="MCP9761596.1"/>
    </source>
</evidence>
<accession>A0AAE3H043</accession>
<reference evidence="1 2" key="1">
    <citation type="submission" date="2018-11" db="EMBL/GenBank/DDBJ databases">
        <title>Novel bacteria species description.</title>
        <authorList>
            <person name="Han J.-H."/>
        </authorList>
    </citation>
    <scope>NUCLEOTIDE SEQUENCE [LARGE SCALE GENOMIC DNA]</scope>
    <source>
        <strain evidence="1 2">KCTC23259</strain>
    </source>
</reference>
<dbReference type="Proteomes" id="UP001204144">
    <property type="component" value="Unassembled WGS sequence"/>
</dbReference>
<organism evidence="1 2">
    <name type="scientific">Lacihabitans soyangensis</name>
    <dbReference type="NCBI Taxonomy" id="869394"/>
    <lineage>
        <taxon>Bacteria</taxon>
        <taxon>Pseudomonadati</taxon>
        <taxon>Bacteroidota</taxon>
        <taxon>Cytophagia</taxon>
        <taxon>Cytophagales</taxon>
        <taxon>Leadbetterellaceae</taxon>
        <taxon>Lacihabitans</taxon>
    </lineage>
</organism>
<comment type="caution">
    <text evidence="1">The sequence shown here is derived from an EMBL/GenBank/DDBJ whole genome shotgun (WGS) entry which is preliminary data.</text>
</comment>
<protein>
    <recommendedName>
        <fullName evidence="3">DNA polymerase III subunit gamma/tau</fullName>
    </recommendedName>
</protein>
<evidence type="ECO:0000313" key="2">
    <source>
        <dbReference type="Proteomes" id="UP001204144"/>
    </source>
</evidence>
<gene>
    <name evidence="1" type="ORF">EGI31_01425</name>
</gene>